<dbReference type="Proteomes" id="UP001280121">
    <property type="component" value="Unassembled WGS sequence"/>
</dbReference>
<accession>A0AAD9X4U3</accession>
<proteinExistence type="predicted"/>
<evidence type="ECO:0000313" key="1">
    <source>
        <dbReference type="EMBL" id="KAK2652790.1"/>
    </source>
</evidence>
<evidence type="ECO:0000313" key="2">
    <source>
        <dbReference type="Proteomes" id="UP001280121"/>
    </source>
</evidence>
<reference evidence="1" key="1">
    <citation type="journal article" date="2023" name="Plant J.">
        <title>Genome sequences and population genomics provide insights into the demographic history, inbreeding, and mutation load of two 'living fossil' tree species of Dipteronia.</title>
        <authorList>
            <person name="Feng Y."/>
            <person name="Comes H.P."/>
            <person name="Chen J."/>
            <person name="Zhu S."/>
            <person name="Lu R."/>
            <person name="Zhang X."/>
            <person name="Li P."/>
            <person name="Qiu J."/>
            <person name="Olsen K.M."/>
            <person name="Qiu Y."/>
        </authorList>
    </citation>
    <scope>NUCLEOTIDE SEQUENCE</scope>
    <source>
        <strain evidence="1">KIB01</strain>
    </source>
</reference>
<organism evidence="1 2">
    <name type="scientific">Dipteronia dyeriana</name>
    <dbReference type="NCBI Taxonomy" id="168575"/>
    <lineage>
        <taxon>Eukaryota</taxon>
        <taxon>Viridiplantae</taxon>
        <taxon>Streptophyta</taxon>
        <taxon>Embryophyta</taxon>
        <taxon>Tracheophyta</taxon>
        <taxon>Spermatophyta</taxon>
        <taxon>Magnoliopsida</taxon>
        <taxon>eudicotyledons</taxon>
        <taxon>Gunneridae</taxon>
        <taxon>Pentapetalae</taxon>
        <taxon>rosids</taxon>
        <taxon>malvids</taxon>
        <taxon>Sapindales</taxon>
        <taxon>Sapindaceae</taxon>
        <taxon>Hippocastanoideae</taxon>
        <taxon>Acereae</taxon>
        <taxon>Dipteronia</taxon>
    </lineage>
</organism>
<name>A0AAD9X4U3_9ROSI</name>
<dbReference type="AlphaFoldDB" id="A0AAD9X4U3"/>
<protein>
    <submittedName>
        <fullName evidence="1">Uncharacterized protein</fullName>
    </submittedName>
</protein>
<gene>
    <name evidence="1" type="ORF">Ddye_012646</name>
</gene>
<keyword evidence="2" id="KW-1185">Reference proteome</keyword>
<sequence length="245" mass="27655">MGDAKVEFDVNEMSSANESKRGINIGPRSKLVTARIAEVTPPRDAIIVIFSRFGFNGCSSNVKVDALWATFSDLGGIDPSHYKSILPLPTHELDIELKPFFIEKFRGHNLSSFNEYFKTIYDDDVKHLILPEETVKILDDKHKRSAFHQNIQHIRSKNLKTVAFAYKLVDYPTFECDNSLILIGQIGLRHICPMETRKAMKAFINDDVNMILISEGDVSGLKDIRLVLGILNGSERQVVVDGEEF</sequence>
<comment type="caution">
    <text evidence="1">The sequence shown here is derived from an EMBL/GenBank/DDBJ whole genome shotgun (WGS) entry which is preliminary data.</text>
</comment>
<dbReference type="EMBL" id="JANJYI010000004">
    <property type="protein sequence ID" value="KAK2652790.1"/>
    <property type="molecule type" value="Genomic_DNA"/>
</dbReference>